<sequence length="340" mass="36621">MHGRDRHLHTHEGKHAPHHHAHDGKRAPHQQHTPHRHGHGHHDHHDHHSLARAGNKKGLTIALAITSVIMLLEFVGGLVTNSLALLSDSGHMLSDAGSLALSLAAIGMAAKAASPGKTFGYHRFEILAALLNGATLFLVAGFIMWEAYGRLFDPPAVASGSMVLVAAIGLMANLASAWFLMRQGDVKDNLNVKSAYLHVLGDALGSVGAIAAGLLMYAFGWYIADPIISAAVSLLILKSAWGLMSRTVHVLMEGAPDSADPEAVKRELERIDGVQDVHDLHIWTITSGLDSLTCHMRIGEETDGQRVLQQALALVEERFGIRHCAIQVESTDICHAETNI</sequence>
<feature type="transmembrane region" description="Helical" evidence="9">
    <location>
        <begin position="226"/>
        <end position="244"/>
    </location>
</feature>
<evidence type="ECO:0000256" key="8">
    <source>
        <dbReference type="SAM" id="MobiDB-lite"/>
    </source>
</evidence>
<dbReference type="InterPro" id="IPR058533">
    <property type="entry name" value="Cation_efflux_TM"/>
</dbReference>
<feature type="compositionally biased region" description="Basic residues" evidence="8">
    <location>
        <begin position="16"/>
        <end position="47"/>
    </location>
</feature>
<evidence type="ECO:0000256" key="3">
    <source>
        <dbReference type="ARBA" id="ARBA00022448"/>
    </source>
</evidence>
<dbReference type="InterPro" id="IPR027470">
    <property type="entry name" value="Cation_efflux_CTD"/>
</dbReference>
<dbReference type="InterPro" id="IPR002524">
    <property type="entry name" value="Cation_efflux"/>
</dbReference>
<keyword evidence="3" id="KW-0813">Transport</keyword>
<keyword evidence="4 9" id="KW-0812">Transmembrane</keyword>
<keyword evidence="6" id="KW-0406">Ion transport</keyword>
<dbReference type="SUPFAM" id="SSF161111">
    <property type="entry name" value="Cation efflux protein transmembrane domain-like"/>
    <property type="match status" value="1"/>
</dbReference>
<evidence type="ECO:0000256" key="6">
    <source>
        <dbReference type="ARBA" id="ARBA00023065"/>
    </source>
</evidence>
<dbReference type="InterPro" id="IPR036837">
    <property type="entry name" value="Cation_efflux_CTD_sf"/>
</dbReference>
<dbReference type="NCBIfam" id="TIGR01297">
    <property type="entry name" value="CDF"/>
    <property type="match status" value="1"/>
</dbReference>
<feature type="domain" description="Cation efflux protein cytoplasmic" evidence="11">
    <location>
        <begin position="256"/>
        <end position="330"/>
    </location>
</feature>
<keyword evidence="13" id="KW-1185">Reference proteome</keyword>
<feature type="domain" description="Cation efflux protein transmembrane" evidence="10">
    <location>
        <begin position="59"/>
        <end position="252"/>
    </location>
</feature>
<comment type="similarity">
    <text evidence="2">Belongs to the cation diffusion facilitator (CDF) transporter (TC 2.A.4) family. SLC30A subfamily.</text>
</comment>
<accession>A0ABQ4N9W7</accession>
<dbReference type="PANTHER" id="PTHR11562:SF17">
    <property type="entry name" value="RE54080P-RELATED"/>
    <property type="match status" value="1"/>
</dbReference>
<feature type="transmembrane region" description="Helical" evidence="9">
    <location>
        <begin position="200"/>
        <end position="220"/>
    </location>
</feature>
<feature type="transmembrane region" description="Helical" evidence="9">
    <location>
        <begin position="126"/>
        <end position="145"/>
    </location>
</feature>
<dbReference type="InterPro" id="IPR050681">
    <property type="entry name" value="CDF/SLC30A"/>
</dbReference>
<proteinExistence type="inferred from homology"/>
<dbReference type="RefSeq" id="WP_213529262.1">
    <property type="nucleotide sequence ID" value="NZ_BOVJ01000102.1"/>
</dbReference>
<evidence type="ECO:0000313" key="13">
    <source>
        <dbReference type="Proteomes" id="UP000680304"/>
    </source>
</evidence>
<dbReference type="EMBL" id="BOVJ01000102">
    <property type="protein sequence ID" value="GIQ64696.1"/>
    <property type="molecule type" value="Genomic_DNA"/>
</dbReference>
<comment type="caution">
    <text evidence="12">The sequence shown here is derived from an EMBL/GenBank/DDBJ whole genome shotgun (WGS) entry which is preliminary data.</text>
</comment>
<reference evidence="12 13" key="1">
    <citation type="submission" date="2021-04" db="EMBL/GenBank/DDBJ databases">
        <title>Draft genome sequence of Paenibacillus cisolokensis, LC2-13A.</title>
        <authorList>
            <person name="Uke A."/>
            <person name="Chhe C."/>
            <person name="Baramee S."/>
            <person name="Kosugi A."/>
        </authorList>
    </citation>
    <scope>NUCLEOTIDE SEQUENCE [LARGE SCALE GENOMIC DNA]</scope>
    <source>
        <strain evidence="12 13">LC2-13A</strain>
    </source>
</reference>
<evidence type="ECO:0000259" key="10">
    <source>
        <dbReference type="Pfam" id="PF01545"/>
    </source>
</evidence>
<dbReference type="PANTHER" id="PTHR11562">
    <property type="entry name" value="CATION EFFLUX PROTEIN/ ZINC TRANSPORTER"/>
    <property type="match status" value="1"/>
</dbReference>
<name>A0ABQ4N9W7_9BACL</name>
<feature type="transmembrane region" description="Helical" evidence="9">
    <location>
        <begin position="96"/>
        <end position="114"/>
    </location>
</feature>
<gene>
    <name evidence="12" type="ORF">PACILC2_32640</name>
</gene>
<feature type="transmembrane region" description="Helical" evidence="9">
    <location>
        <begin position="59"/>
        <end position="84"/>
    </location>
</feature>
<organism evidence="12 13">
    <name type="scientific">Paenibacillus cisolokensis</name>
    <dbReference type="NCBI Taxonomy" id="1658519"/>
    <lineage>
        <taxon>Bacteria</taxon>
        <taxon>Bacillati</taxon>
        <taxon>Bacillota</taxon>
        <taxon>Bacilli</taxon>
        <taxon>Bacillales</taxon>
        <taxon>Paenibacillaceae</taxon>
        <taxon>Paenibacillus</taxon>
    </lineage>
</organism>
<dbReference type="Pfam" id="PF16916">
    <property type="entry name" value="ZT_dimer"/>
    <property type="match status" value="1"/>
</dbReference>
<evidence type="ECO:0000256" key="1">
    <source>
        <dbReference type="ARBA" id="ARBA00004141"/>
    </source>
</evidence>
<evidence type="ECO:0000256" key="9">
    <source>
        <dbReference type="SAM" id="Phobius"/>
    </source>
</evidence>
<dbReference type="Pfam" id="PF01545">
    <property type="entry name" value="Cation_efflux"/>
    <property type="match status" value="1"/>
</dbReference>
<dbReference type="Proteomes" id="UP000680304">
    <property type="component" value="Unassembled WGS sequence"/>
</dbReference>
<evidence type="ECO:0000256" key="7">
    <source>
        <dbReference type="ARBA" id="ARBA00023136"/>
    </source>
</evidence>
<evidence type="ECO:0000256" key="5">
    <source>
        <dbReference type="ARBA" id="ARBA00022989"/>
    </source>
</evidence>
<feature type="transmembrane region" description="Helical" evidence="9">
    <location>
        <begin position="157"/>
        <end position="180"/>
    </location>
</feature>
<keyword evidence="7 9" id="KW-0472">Membrane</keyword>
<dbReference type="InterPro" id="IPR027469">
    <property type="entry name" value="Cation_efflux_TMD_sf"/>
</dbReference>
<feature type="region of interest" description="Disordered" evidence="8">
    <location>
        <begin position="1"/>
        <end position="51"/>
    </location>
</feature>
<dbReference type="Gene3D" id="1.20.1510.10">
    <property type="entry name" value="Cation efflux protein transmembrane domain"/>
    <property type="match status" value="1"/>
</dbReference>
<keyword evidence="5 9" id="KW-1133">Transmembrane helix</keyword>
<comment type="subcellular location">
    <subcellularLocation>
        <location evidence="1">Membrane</location>
        <topology evidence="1">Multi-pass membrane protein</topology>
    </subcellularLocation>
</comment>
<evidence type="ECO:0000259" key="11">
    <source>
        <dbReference type="Pfam" id="PF16916"/>
    </source>
</evidence>
<protein>
    <submittedName>
        <fullName evidence="12">Cation transporter</fullName>
    </submittedName>
</protein>
<evidence type="ECO:0000256" key="2">
    <source>
        <dbReference type="ARBA" id="ARBA00008873"/>
    </source>
</evidence>
<dbReference type="SUPFAM" id="SSF160240">
    <property type="entry name" value="Cation efflux protein cytoplasmic domain-like"/>
    <property type="match status" value="1"/>
</dbReference>
<evidence type="ECO:0000256" key="4">
    <source>
        <dbReference type="ARBA" id="ARBA00022692"/>
    </source>
</evidence>
<evidence type="ECO:0000313" key="12">
    <source>
        <dbReference type="EMBL" id="GIQ64696.1"/>
    </source>
</evidence>